<evidence type="ECO:0000313" key="1">
    <source>
        <dbReference type="Ensembl" id="ENSPKIP00000027410.1"/>
    </source>
</evidence>
<sequence length="187" mass="21374">MPMHYVRRTVHGQTPPDVMLRAVREVRLDNKSIRGTAERYNINYRTLARYCKKMSPEDIEGDCVQPSLPVGYVKNRIVFTEEQERQLENYILTASDIYLGLTPNEVCKLAYTFAMANNVPMRPNWAEKEMAGLDWFGAFLKRHPTLSIRTPEATSLGRTSTSGISIRLPLVSIPLCSDSSFLKWKNC</sequence>
<name>A0A3B3SB11_9TELE</name>
<keyword evidence="2" id="KW-1185">Reference proteome</keyword>
<accession>A0A3B3SB11</accession>
<dbReference type="Proteomes" id="UP000261540">
    <property type="component" value="Unplaced"/>
</dbReference>
<dbReference type="GeneTree" id="ENSGT00940000166278"/>
<evidence type="ECO:0008006" key="3">
    <source>
        <dbReference type="Google" id="ProtNLM"/>
    </source>
</evidence>
<dbReference type="Ensembl" id="ENSPKIT00000008177.1">
    <property type="protein sequence ID" value="ENSPKIP00000027410.1"/>
    <property type="gene ID" value="ENSPKIG00000009481.1"/>
</dbReference>
<reference evidence="1" key="2">
    <citation type="submission" date="2025-09" db="UniProtKB">
        <authorList>
            <consortium name="Ensembl"/>
        </authorList>
    </citation>
    <scope>IDENTIFICATION</scope>
</reference>
<reference evidence="1" key="1">
    <citation type="submission" date="2025-08" db="UniProtKB">
        <authorList>
            <consortium name="Ensembl"/>
        </authorList>
    </citation>
    <scope>IDENTIFICATION</scope>
</reference>
<proteinExistence type="predicted"/>
<evidence type="ECO:0000313" key="2">
    <source>
        <dbReference type="Proteomes" id="UP000261540"/>
    </source>
</evidence>
<organism evidence="1 2">
    <name type="scientific">Paramormyrops kingsleyae</name>
    <dbReference type="NCBI Taxonomy" id="1676925"/>
    <lineage>
        <taxon>Eukaryota</taxon>
        <taxon>Metazoa</taxon>
        <taxon>Chordata</taxon>
        <taxon>Craniata</taxon>
        <taxon>Vertebrata</taxon>
        <taxon>Euteleostomi</taxon>
        <taxon>Actinopterygii</taxon>
        <taxon>Neopterygii</taxon>
        <taxon>Teleostei</taxon>
        <taxon>Osteoglossocephala</taxon>
        <taxon>Osteoglossomorpha</taxon>
        <taxon>Osteoglossiformes</taxon>
        <taxon>Mormyridae</taxon>
        <taxon>Paramormyrops</taxon>
    </lineage>
</organism>
<protein>
    <recommendedName>
        <fullName evidence="3">HTH CENPB-type domain-containing protein</fullName>
    </recommendedName>
</protein>
<dbReference type="AlphaFoldDB" id="A0A3B3SB11"/>